<feature type="domain" description="C2H2-type" evidence="10">
    <location>
        <begin position="196"/>
        <end position="223"/>
    </location>
</feature>
<dbReference type="InterPro" id="IPR013087">
    <property type="entry name" value="Znf_C2H2_type"/>
</dbReference>
<dbReference type="WBParaSite" id="TTAC_0000642201-mRNA-1">
    <property type="protein sequence ID" value="TTAC_0000642201-mRNA-1"/>
    <property type="gene ID" value="TTAC_0000642201"/>
</dbReference>
<accession>A0A0R3X007</accession>
<dbReference type="EMBL" id="UYWX01020302">
    <property type="protein sequence ID" value="VDM30612.1"/>
    <property type="molecule type" value="Genomic_DNA"/>
</dbReference>
<feature type="domain" description="C2H2-type" evidence="10">
    <location>
        <begin position="167"/>
        <end position="195"/>
    </location>
</feature>
<keyword evidence="5" id="KW-0862">Zinc</keyword>
<dbReference type="STRING" id="6205.A0A0R3X007"/>
<keyword evidence="12" id="KW-1185">Reference proteome</keyword>
<dbReference type="PANTHER" id="PTHR23235">
    <property type="entry name" value="KRUEPPEL-LIKE TRANSCRIPTION FACTOR"/>
    <property type="match status" value="1"/>
</dbReference>
<gene>
    <name evidence="11" type="ORF">TTAC_LOCUS6407</name>
</gene>
<dbReference type="Gene3D" id="3.30.160.60">
    <property type="entry name" value="Classic Zinc Finger"/>
    <property type="match status" value="3"/>
</dbReference>
<dbReference type="GO" id="GO:0005634">
    <property type="term" value="C:nucleus"/>
    <property type="evidence" value="ECO:0007669"/>
    <property type="project" value="UniProtKB-SubCell"/>
</dbReference>
<sequence length="226" mass="25585">MDQYLFFMQSRGRRDSMYALDLSINGGNRGKATMKKTVEQSPQFKSPVHQVASLAPPLPSSPALSMLNCYYSSWLLGMLSFDNAIHRNGTRDSTTAAIDLAMVKAKTSEPVASIKSTSASSKKPSTGEELVSPATKSRYQCPHCHKVFPRSANLNRHLRTHTGEQPYCCSECNRRFSISSNMQRHVRNIHQLERPFVCPHCSRAFAQRTNLERHLRHHVNEKVKRL</sequence>
<evidence type="ECO:0000256" key="3">
    <source>
        <dbReference type="ARBA" id="ARBA00022737"/>
    </source>
</evidence>
<dbReference type="PROSITE" id="PS00028">
    <property type="entry name" value="ZINC_FINGER_C2H2_1"/>
    <property type="match status" value="3"/>
</dbReference>
<dbReference type="GO" id="GO:0008270">
    <property type="term" value="F:zinc ion binding"/>
    <property type="evidence" value="ECO:0007669"/>
    <property type="project" value="UniProtKB-KW"/>
</dbReference>
<evidence type="ECO:0000256" key="6">
    <source>
        <dbReference type="ARBA" id="ARBA00023015"/>
    </source>
</evidence>
<feature type="domain" description="C2H2-type" evidence="10">
    <location>
        <begin position="139"/>
        <end position="166"/>
    </location>
</feature>
<dbReference type="PROSITE" id="PS50157">
    <property type="entry name" value="ZINC_FINGER_C2H2_2"/>
    <property type="match status" value="3"/>
</dbReference>
<dbReference type="AlphaFoldDB" id="A0A0R3X007"/>
<evidence type="ECO:0000256" key="9">
    <source>
        <dbReference type="PROSITE-ProRule" id="PRU00042"/>
    </source>
</evidence>
<keyword evidence="8" id="KW-0539">Nucleus</keyword>
<evidence type="ECO:0000256" key="7">
    <source>
        <dbReference type="ARBA" id="ARBA00023163"/>
    </source>
</evidence>
<evidence type="ECO:0000256" key="4">
    <source>
        <dbReference type="ARBA" id="ARBA00022771"/>
    </source>
</evidence>
<dbReference type="InterPro" id="IPR036236">
    <property type="entry name" value="Znf_C2H2_sf"/>
</dbReference>
<dbReference type="OrthoDB" id="3437960at2759"/>
<dbReference type="FunFam" id="3.30.160.60:FF:000702">
    <property type="entry name" value="Transcription factor E4F1 isoform 1"/>
    <property type="match status" value="1"/>
</dbReference>
<dbReference type="SMART" id="SM00355">
    <property type="entry name" value="ZnF_C2H2"/>
    <property type="match status" value="3"/>
</dbReference>
<keyword evidence="6" id="KW-0805">Transcription regulation</keyword>
<evidence type="ECO:0000256" key="5">
    <source>
        <dbReference type="ARBA" id="ARBA00022833"/>
    </source>
</evidence>
<keyword evidence="2" id="KW-0479">Metal-binding</keyword>
<evidence type="ECO:0000313" key="13">
    <source>
        <dbReference type="WBParaSite" id="TTAC_0000642201-mRNA-1"/>
    </source>
</evidence>
<name>A0A0R3X007_HYDTA</name>
<comment type="subcellular location">
    <subcellularLocation>
        <location evidence="1">Nucleus</location>
    </subcellularLocation>
</comment>
<evidence type="ECO:0000313" key="11">
    <source>
        <dbReference type="EMBL" id="VDM30612.1"/>
    </source>
</evidence>
<dbReference type="Proteomes" id="UP000274429">
    <property type="component" value="Unassembled WGS sequence"/>
</dbReference>
<keyword evidence="4 9" id="KW-0863">Zinc-finger</keyword>
<dbReference type="SUPFAM" id="SSF57667">
    <property type="entry name" value="beta-beta-alpha zinc fingers"/>
    <property type="match status" value="2"/>
</dbReference>
<dbReference type="Pfam" id="PF00096">
    <property type="entry name" value="zf-C2H2"/>
    <property type="match status" value="3"/>
</dbReference>
<proteinExistence type="predicted"/>
<reference evidence="11 12" key="2">
    <citation type="submission" date="2018-11" db="EMBL/GenBank/DDBJ databases">
        <authorList>
            <consortium name="Pathogen Informatics"/>
        </authorList>
    </citation>
    <scope>NUCLEOTIDE SEQUENCE [LARGE SCALE GENOMIC DNA]</scope>
</reference>
<dbReference type="GO" id="GO:0000981">
    <property type="term" value="F:DNA-binding transcription factor activity, RNA polymerase II-specific"/>
    <property type="evidence" value="ECO:0007669"/>
    <property type="project" value="TreeGrafter"/>
</dbReference>
<dbReference type="FunFam" id="3.30.160.60:FF:000112">
    <property type="entry name" value="Mds1 and evi1 complex locus protein"/>
    <property type="match status" value="1"/>
</dbReference>
<evidence type="ECO:0000256" key="2">
    <source>
        <dbReference type="ARBA" id="ARBA00022723"/>
    </source>
</evidence>
<evidence type="ECO:0000256" key="8">
    <source>
        <dbReference type="ARBA" id="ARBA00023242"/>
    </source>
</evidence>
<dbReference type="FunFam" id="3.30.160.60:FF:001289">
    <property type="entry name" value="Zinc finger protein 574"/>
    <property type="match status" value="1"/>
</dbReference>
<dbReference type="GO" id="GO:0000978">
    <property type="term" value="F:RNA polymerase II cis-regulatory region sequence-specific DNA binding"/>
    <property type="evidence" value="ECO:0007669"/>
    <property type="project" value="TreeGrafter"/>
</dbReference>
<keyword evidence="7" id="KW-0804">Transcription</keyword>
<organism evidence="13">
    <name type="scientific">Hydatigena taeniaeformis</name>
    <name type="common">Feline tapeworm</name>
    <name type="synonym">Taenia taeniaeformis</name>
    <dbReference type="NCBI Taxonomy" id="6205"/>
    <lineage>
        <taxon>Eukaryota</taxon>
        <taxon>Metazoa</taxon>
        <taxon>Spiralia</taxon>
        <taxon>Lophotrochozoa</taxon>
        <taxon>Platyhelminthes</taxon>
        <taxon>Cestoda</taxon>
        <taxon>Eucestoda</taxon>
        <taxon>Cyclophyllidea</taxon>
        <taxon>Taeniidae</taxon>
        <taxon>Hydatigera</taxon>
    </lineage>
</organism>
<protein>
    <submittedName>
        <fullName evidence="13">Protein krueppel</fullName>
    </submittedName>
</protein>
<keyword evidence="3" id="KW-0677">Repeat</keyword>
<evidence type="ECO:0000313" key="12">
    <source>
        <dbReference type="Proteomes" id="UP000274429"/>
    </source>
</evidence>
<reference evidence="13" key="1">
    <citation type="submission" date="2017-02" db="UniProtKB">
        <authorList>
            <consortium name="WormBaseParasite"/>
        </authorList>
    </citation>
    <scope>IDENTIFICATION</scope>
</reference>
<evidence type="ECO:0000256" key="1">
    <source>
        <dbReference type="ARBA" id="ARBA00004123"/>
    </source>
</evidence>
<evidence type="ECO:0000259" key="10">
    <source>
        <dbReference type="PROSITE" id="PS50157"/>
    </source>
</evidence>
<dbReference type="PANTHER" id="PTHR23235:SF120">
    <property type="entry name" value="KRUPPEL-LIKE FACTOR 15"/>
    <property type="match status" value="1"/>
</dbReference>